<keyword evidence="2" id="KW-1185">Reference proteome</keyword>
<dbReference type="OrthoDB" id="7487383at2759"/>
<name>A0A4C1YX48_EUMVA</name>
<dbReference type="EMBL" id="BGZK01001392">
    <property type="protein sequence ID" value="GBP78925.1"/>
    <property type="molecule type" value="Genomic_DNA"/>
</dbReference>
<reference evidence="1 2" key="1">
    <citation type="journal article" date="2019" name="Commun. Biol.">
        <title>The bagworm genome reveals a unique fibroin gene that provides high tensile strength.</title>
        <authorList>
            <person name="Kono N."/>
            <person name="Nakamura H."/>
            <person name="Ohtoshi R."/>
            <person name="Tomita M."/>
            <person name="Numata K."/>
            <person name="Arakawa K."/>
        </authorList>
    </citation>
    <scope>NUCLEOTIDE SEQUENCE [LARGE SCALE GENOMIC DNA]</scope>
</reference>
<dbReference type="AlphaFoldDB" id="A0A4C1YX48"/>
<organism evidence="1 2">
    <name type="scientific">Eumeta variegata</name>
    <name type="common">Bagworm moth</name>
    <name type="synonym">Eumeta japonica</name>
    <dbReference type="NCBI Taxonomy" id="151549"/>
    <lineage>
        <taxon>Eukaryota</taxon>
        <taxon>Metazoa</taxon>
        <taxon>Ecdysozoa</taxon>
        <taxon>Arthropoda</taxon>
        <taxon>Hexapoda</taxon>
        <taxon>Insecta</taxon>
        <taxon>Pterygota</taxon>
        <taxon>Neoptera</taxon>
        <taxon>Endopterygota</taxon>
        <taxon>Lepidoptera</taxon>
        <taxon>Glossata</taxon>
        <taxon>Ditrysia</taxon>
        <taxon>Tineoidea</taxon>
        <taxon>Psychidae</taxon>
        <taxon>Oiketicinae</taxon>
        <taxon>Eumeta</taxon>
    </lineage>
</organism>
<evidence type="ECO:0000313" key="1">
    <source>
        <dbReference type="EMBL" id="GBP78925.1"/>
    </source>
</evidence>
<protein>
    <submittedName>
        <fullName evidence="1">Uncharacterized protein</fullName>
    </submittedName>
</protein>
<proteinExistence type="predicted"/>
<accession>A0A4C1YX48</accession>
<sequence length="228" mass="25439">MLCSIGTASIEVLLLRITRSSLSTPSGTIGPHFMSNYYMDNLSGAVVRADNLAWPYLQPTRTGSACPVSNTNGVQLPRLSKKLDFEIIASLTPTHYPVTVTSRSFRLDIAHTKSLLMWAVSICFIVSMKITVRSLKNETSRQRLFKTDVKNDIETTNFDAIIGALAKNVKMEVKSRLWMALTSVDRQKLSANDIELLKAKNKALCQAYAYPTVENRSRARALQYRGFA</sequence>
<evidence type="ECO:0000313" key="2">
    <source>
        <dbReference type="Proteomes" id="UP000299102"/>
    </source>
</evidence>
<comment type="caution">
    <text evidence="1">The sequence shown here is derived from an EMBL/GenBank/DDBJ whole genome shotgun (WGS) entry which is preliminary data.</text>
</comment>
<gene>
    <name evidence="1" type="ORF">EVAR_55964_1</name>
</gene>
<dbReference type="Proteomes" id="UP000299102">
    <property type="component" value="Unassembled WGS sequence"/>
</dbReference>